<protein>
    <recommendedName>
        <fullName evidence="2">Fibronectin type-III domain-containing protein</fullName>
    </recommendedName>
</protein>
<reference evidence="3 4" key="1">
    <citation type="submission" date="2018-05" db="EMBL/GenBank/DDBJ databases">
        <title>Complete genome sequence of Massilia oculi sp. nov. CCUG 43427T (=DSM 26321T), the type strain of M. oculi, and comparison with genome sequences of other Massilia strains.</title>
        <authorList>
            <person name="Zhu B."/>
        </authorList>
    </citation>
    <scope>NUCLEOTIDE SEQUENCE [LARGE SCALE GENOMIC DNA]</scope>
    <source>
        <strain evidence="3 4">CCUG 43427</strain>
    </source>
</reference>
<dbReference type="InterPro" id="IPR013783">
    <property type="entry name" value="Ig-like_fold"/>
</dbReference>
<dbReference type="PROSITE" id="PS50853">
    <property type="entry name" value="FN3"/>
    <property type="match status" value="1"/>
</dbReference>
<evidence type="ECO:0000259" key="2">
    <source>
        <dbReference type="PROSITE" id="PS50853"/>
    </source>
</evidence>
<dbReference type="CDD" id="cd00063">
    <property type="entry name" value="FN3"/>
    <property type="match status" value="1"/>
</dbReference>
<organism evidence="3 4">
    <name type="scientific">Massilia oculi</name>
    <dbReference type="NCBI Taxonomy" id="945844"/>
    <lineage>
        <taxon>Bacteria</taxon>
        <taxon>Pseudomonadati</taxon>
        <taxon>Pseudomonadota</taxon>
        <taxon>Betaproteobacteria</taxon>
        <taxon>Burkholderiales</taxon>
        <taxon>Oxalobacteraceae</taxon>
        <taxon>Telluria group</taxon>
        <taxon>Massilia</taxon>
    </lineage>
</organism>
<dbReference type="AlphaFoldDB" id="A0A2S2DFX5"/>
<evidence type="ECO:0000256" key="1">
    <source>
        <dbReference type="ARBA" id="ARBA00022801"/>
    </source>
</evidence>
<evidence type="ECO:0000313" key="4">
    <source>
        <dbReference type="Proteomes" id="UP000245820"/>
    </source>
</evidence>
<gene>
    <name evidence="3" type="ORF">DIR46_07155</name>
</gene>
<dbReference type="InterPro" id="IPR005181">
    <property type="entry name" value="SASA"/>
</dbReference>
<accession>A0A2S2DFX5</accession>
<dbReference type="OrthoDB" id="8759180at2"/>
<sequence length="1094" mass="112608">MTVKFQRGATPQYLSTPDGPNNTFPAEAWSLCFVLCLGGTYAGAENEVLFSTGGLQAGAFSVSYLGPGHSTPNSIGIQVNSASGLFSAPANSLSGASKWLISISRGSTGGMSIRTSPIRSTAPADGTGVPTYTLSGVNLTSIQDGPGATVIGGRSDLADAKFADQALGRIFRVRGSILSTHEVARLAYGETVYDLGRTPDFYYPLVTASDLNDLGPQAAHLTAYGSVTTGTDPGFGNVPAQAAAPTFSSAPAVIGTPSVGVATSYTPGTVSGSPAPTITRQWLLDGVAISGATGATYTPVTGDSGKSLAVRETATNGSGTETSTSAGVAVTAPPAFSDSFAAMTARRIYQRIGTTAKVRMSGEYNVAPATIEAQLVASADGTTVLQAWTPLVDVTIGANAWSGNLVANQGGGYRAQVRFKNSAGAVIYTSALDTNSWGVGELIVGAGSSTIHGWWTSGTYPGTAYIATYRTTDGYTWKSFPSASNGIAKKIANDLALRLGVPVGMIGTGESGTMLKTWTEAGNAYFAKLTSAINAQGGKIGALMVSMGSNDAANNVVVSRAAHAAMLRKFIADVRALTGQPDLKVLISGFNRRLDTSDTQANYVRLAELDVGNDANVYHFPTVDMALGGDGIHLVSYDASGDRVVAIFNPVLAGDSAYRRGPAITSITASGDKFRVALRHGNGTDFLPASGNSGFVAVDDTGPLTILSVARVNATALDVAVERAIGSNPRLSYMSGANPDVSAFTFDNGVVALPMDVDIGRAVAVGAPAEDTTAPVLAGSVAVTAITTTGASLSWPAASDDVGVAGYEYSNNGGASYTNVGVARTVTLSGLVASTSYSVRVRAYDAAGNRSAPLARSFTTEAEAPPGQADFDAAKVAPARKVVFPGGTRVVVFGGPVVAYPSGPYQQDGRWTIDKHPLDEFYCVADISFDLAESQTTAASVVAVAGGVQVLEQPVLQGALIAVKVGGLDELSDAANFCTLRVTLANGEQIDRTIWFAKLQGVWTVSKDPDDKRYFVADVGNILADSGTQIASALPAIPAGVTVLEQPVAQGALIMVKLGGMDVSADPLNHCTLPFLCANGEKFFRTIHFNRVDN</sequence>
<dbReference type="SMART" id="SM00060">
    <property type="entry name" value="FN3"/>
    <property type="match status" value="1"/>
</dbReference>
<dbReference type="Gene3D" id="3.40.50.1110">
    <property type="entry name" value="SGNH hydrolase"/>
    <property type="match status" value="1"/>
</dbReference>
<dbReference type="Pfam" id="PF00041">
    <property type="entry name" value="fn3"/>
    <property type="match status" value="1"/>
</dbReference>
<dbReference type="KEGG" id="mtim:DIR46_07155"/>
<dbReference type="Pfam" id="PF03629">
    <property type="entry name" value="SASA"/>
    <property type="match status" value="1"/>
</dbReference>
<dbReference type="RefSeq" id="WP_109344618.1">
    <property type="nucleotide sequence ID" value="NZ_CP029343.1"/>
</dbReference>
<dbReference type="SUPFAM" id="SSF52266">
    <property type="entry name" value="SGNH hydrolase"/>
    <property type="match status" value="1"/>
</dbReference>
<dbReference type="SUPFAM" id="SSF49265">
    <property type="entry name" value="Fibronectin type III"/>
    <property type="match status" value="1"/>
</dbReference>
<evidence type="ECO:0000313" key="3">
    <source>
        <dbReference type="EMBL" id="AWL04232.1"/>
    </source>
</evidence>
<feature type="domain" description="Fibronectin type-III" evidence="2">
    <location>
        <begin position="777"/>
        <end position="867"/>
    </location>
</feature>
<keyword evidence="4" id="KW-1185">Reference proteome</keyword>
<keyword evidence="1" id="KW-0378">Hydrolase</keyword>
<dbReference type="GO" id="GO:0016788">
    <property type="term" value="F:hydrolase activity, acting on ester bonds"/>
    <property type="evidence" value="ECO:0007669"/>
    <property type="project" value="UniProtKB-ARBA"/>
</dbReference>
<dbReference type="InterPro" id="IPR036116">
    <property type="entry name" value="FN3_sf"/>
</dbReference>
<dbReference type="InterPro" id="IPR003961">
    <property type="entry name" value="FN3_dom"/>
</dbReference>
<proteinExistence type="predicted"/>
<dbReference type="Gene3D" id="2.60.40.10">
    <property type="entry name" value="Immunoglobulins"/>
    <property type="match status" value="1"/>
</dbReference>
<name>A0A2S2DFX5_9BURK</name>
<dbReference type="InterPro" id="IPR036514">
    <property type="entry name" value="SGNH_hydro_sf"/>
</dbReference>
<dbReference type="EMBL" id="CP029343">
    <property type="protein sequence ID" value="AWL04232.1"/>
    <property type="molecule type" value="Genomic_DNA"/>
</dbReference>
<dbReference type="Proteomes" id="UP000245820">
    <property type="component" value="Chromosome"/>
</dbReference>
<dbReference type="Gene3D" id="2.60.40.2700">
    <property type="match status" value="1"/>
</dbReference>